<feature type="region of interest" description="Disordered" evidence="2">
    <location>
        <begin position="260"/>
        <end position="385"/>
    </location>
</feature>
<dbReference type="InterPro" id="IPR015267">
    <property type="entry name" value="PPP4R2"/>
</dbReference>
<evidence type="ECO:0000313" key="3">
    <source>
        <dbReference type="EMBL" id="KAF8570818.1"/>
    </source>
</evidence>
<feature type="compositionally biased region" description="Polar residues" evidence="2">
    <location>
        <begin position="348"/>
        <end position="379"/>
    </location>
</feature>
<dbReference type="Proteomes" id="UP000699462">
    <property type="component" value="Unassembled WGS sequence"/>
</dbReference>
<evidence type="ECO:0000256" key="1">
    <source>
        <dbReference type="ARBA" id="ARBA00009207"/>
    </source>
</evidence>
<dbReference type="GO" id="GO:0005737">
    <property type="term" value="C:cytoplasm"/>
    <property type="evidence" value="ECO:0007669"/>
    <property type="project" value="TreeGrafter"/>
</dbReference>
<name>A0A8T0DUM5_9TREM</name>
<feature type="region of interest" description="Disordered" evidence="2">
    <location>
        <begin position="167"/>
        <end position="248"/>
    </location>
</feature>
<feature type="compositionally biased region" description="Acidic residues" evidence="2">
    <location>
        <begin position="190"/>
        <end position="204"/>
    </location>
</feature>
<feature type="compositionally biased region" description="Low complexity" evidence="2">
    <location>
        <begin position="167"/>
        <end position="176"/>
    </location>
</feature>
<feature type="compositionally biased region" description="Low complexity" evidence="2">
    <location>
        <begin position="268"/>
        <end position="281"/>
    </location>
</feature>
<dbReference type="AlphaFoldDB" id="A0A8T0DUM5"/>
<dbReference type="PANTHER" id="PTHR16487">
    <property type="entry name" value="PPP4R2-RELATED PROTEIN"/>
    <property type="match status" value="1"/>
</dbReference>
<organism evidence="3 4">
    <name type="scientific">Paragonimus westermani</name>
    <dbReference type="NCBI Taxonomy" id="34504"/>
    <lineage>
        <taxon>Eukaryota</taxon>
        <taxon>Metazoa</taxon>
        <taxon>Spiralia</taxon>
        <taxon>Lophotrochozoa</taxon>
        <taxon>Platyhelminthes</taxon>
        <taxon>Trematoda</taxon>
        <taxon>Digenea</taxon>
        <taxon>Plagiorchiida</taxon>
        <taxon>Troglotremata</taxon>
        <taxon>Troglotrematidae</taxon>
        <taxon>Paragonimus</taxon>
    </lineage>
</organism>
<dbReference type="GO" id="GO:0019888">
    <property type="term" value="F:protein phosphatase regulator activity"/>
    <property type="evidence" value="ECO:0007669"/>
    <property type="project" value="InterPro"/>
</dbReference>
<dbReference type="GO" id="GO:0030289">
    <property type="term" value="C:protein phosphatase 4 complex"/>
    <property type="evidence" value="ECO:0007669"/>
    <property type="project" value="InterPro"/>
</dbReference>
<comment type="similarity">
    <text evidence="1">Belongs to the PPP4R2 family.</text>
</comment>
<accession>A0A8T0DUM5</accession>
<dbReference type="OrthoDB" id="341898at2759"/>
<feature type="compositionally biased region" description="Polar residues" evidence="2">
    <location>
        <begin position="474"/>
        <end position="495"/>
    </location>
</feature>
<feature type="compositionally biased region" description="Polar residues" evidence="2">
    <location>
        <begin position="205"/>
        <end position="223"/>
    </location>
</feature>
<dbReference type="PANTHER" id="PTHR16487:SF0">
    <property type="entry name" value="PROTEIN PHOSPHATASE 4 REGULATORY SUBUNIT 2-RELATED"/>
    <property type="match status" value="1"/>
</dbReference>
<keyword evidence="4" id="KW-1185">Reference proteome</keyword>
<dbReference type="Pfam" id="PF09184">
    <property type="entry name" value="PPP4R2"/>
    <property type="match status" value="1"/>
</dbReference>
<reference evidence="3 4" key="1">
    <citation type="submission" date="2019-07" db="EMBL/GenBank/DDBJ databases">
        <title>Annotation for the trematode Paragonimus westermani.</title>
        <authorList>
            <person name="Choi Y.-J."/>
        </authorList>
    </citation>
    <scope>NUCLEOTIDE SEQUENCE [LARGE SCALE GENOMIC DNA]</scope>
    <source>
        <strain evidence="3">180907_Pwestermani</strain>
    </source>
</reference>
<evidence type="ECO:0008006" key="5">
    <source>
        <dbReference type="Google" id="ProtNLM"/>
    </source>
</evidence>
<evidence type="ECO:0000313" key="4">
    <source>
        <dbReference type="Proteomes" id="UP000699462"/>
    </source>
</evidence>
<comment type="caution">
    <text evidence="3">The sequence shown here is derived from an EMBL/GenBank/DDBJ whole genome shotgun (WGS) entry which is preliminary data.</text>
</comment>
<protein>
    <recommendedName>
        <fullName evidence="5">Serine/threonine-protein phosphatase 4 regulatory subunit 2</fullName>
    </recommendedName>
</protein>
<sequence length="606" mass="66130">MTLLPMENREGILCALKCFGKEKPNNIPPILEDYIKQIARNGQTMLPWVYIKPLLLHKYNKVVDNLIIESGNSEFLPPPASLTELRQQVFDTLKRLDGIPFTIQRICELFENPFRHYNRPDKFLRGLEKVCMVVTTVDPQGDKLHREDPRFPSQAGMDEYDVVGDTVLSLPSSPSVDDLHRQQTSKSSDDEVTDEDEDEEDENQTENSSHGSSTSPQESTSLGQPPMLSGTSAPGVWPFETNHMGDSALSKQQFRNLVLTSTQRVDPSSALISSPSSNTSSERPDGNTKESVSVNFSKKPLSDVTGSSFSPEAESVCDELTRKQSSFHGKKRSDTGPLFTAHEMETSAVISRSPSPHLNATECSNNSSPSKSPAGTSTEETAKIPNIGETVPSIVQVLRPIGQLEAFVQNMGGDMSCPTSLPGLLDDVPNSCECRSDAPCVSPHHGDHLKICSTSPPVCSKAKRRASPVHDLDSPTQHLSDSTGYNSDEISQPHQSPAKRRRLTETTPSTPESDNQQTLVGTPPTALNDSPPIIVCNPLSQNRDLESCERTSCVTPLIDEHILQNTQAVHTSDVETDGATTVDSPVVLSSGTLLPHINTATEDEEM</sequence>
<feature type="compositionally biased region" description="Polar residues" evidence="2">
    <location>
        <begin position="505"/>
        <end position="528"/>
    </location>
</feature>
<gene>
    <name evidence="3" type="ORF">P879_04901</name>
</gene>
<proteinExistence type="inferred from homology"/>
<dbReference type="GO" id="GO:0005634">
    <property type="term" value="C:nucleus"/>
    <property type="evidence" value="ECO:0007669"/>
    <property type="project" value="TreeGrafter"/>
</dbReference>
<evidence type="ECO:0000256" key="2">
    <source>
        <dbReference type="SAM" id="MobiDB-lite"/>
    </source>
</evidence>
<dbReference type="EMBL" id="JTDF01000895">
    <property type="protein sequence ID" value="KAF8570818.1"/>
    <property type="molecule type" value="Genomic_DNA"/>
</dbReference>
<feature type="region of interest" description="Disordered" evidence="2">
    <location>
        <begin position="463"/>
        <end position="531"/>
    </location>
</feature>